<reference evidence="6 7" key="1">
    <citation type="journal article" date="2018" name="Int. J. Syst. Evol. Microbiol.">
        <title>Glycomyces paridis sp. nov., isolated from the medicinal plant Paris polyphylla.</title>
        <authorList>
            <person name="Fang X.M."/>
            <person name="Bai J.L."/>
            <person name="Su J."/>
            <person name="Zhao L.L."/>
            <person name="Liu H.Y."/>
            <person name="Ma B.P."/>
            <person name="Zhang Y.Q."/>
            <person name="Yu L.Y."/>
        </authorList>
    </citation>
    <scope>NUCLEOTIDE SEQUENCE [LARGE SCALE GENOMIC DNA]</scope>
    <source>
        <strain evidence="6 7">CPCC 204357</strain>
    </source>
</reference>
<dbReference type="Pfam" id="PF08241">
    <property type="entry name" value="Methyltransf_11"/>
    <property type="match status" value="1"/>
</dbReference>
<keyword evidence="3 6" id="KW-0808">Transferase</keyword>
<feature type="domain" description="Methyltransferase type 11" evidence="5">
    <location>
        <begin position="49"/>
        <end position="136"/>
    </location>
</feature>
<dbReference type="PANTHER" id="PTHR44942:SF4">
    <property type="entry name" value="METHYLTRANSFERASE TYPE 11 DOMAIN-CONTAINING PROTEIN"/>
    <property type="match status" value="1"/>
</dbReference>
<dbReference type="PANTHER" id="PTHR44942">
    <property type="entry name" value="METHYLTRANSF_11 DOMAIN-CONTAINING PROTEIN"/>
    <property type="match status" value="1"/>
</dbReference>
<dbReference type="AlphaFoldDB" id="A0A4S8PDN2"/>
<name>A0A4S8PDN2_9ACTN</name>
<evidence type="ECO:0000259" key="5">
    <source>
        <dbReference type="Pfam" id="PF08241"/>
    </source>
</evidence>
<protein>
    <submittedName>
        <fullName evidence="6">Class I SAM-dependent methyltransferase</fullName>
    </submittedName>
</protein>
<dbReference type="SUPFAM" id="SSF53335">
    <property type="entry name" value="S-adenosyl-L-methionine-dependent methyltransferases"/>
    <property type="match status" value="1"/>
</dbReference>
<evidence type="ECO:0000256" key="1">
    <source>
        <dbReference type="ARBA" id="ARBA00008361"/>
    </source>
</evidence>
<dbReference type="Gene3D" id="3.40.50.150">
    <property type="entry name" value="Vaccinia Virus protein VP39"/>
    <property type="match status" value="1"/>
</dbReference>
<sequence length="272" mass="29507">MTTLPNVQPHQARAAAESFGEDPERYDRSRPRYPAALIERIAADDPDVLDVGIGTGIAARQLQAAGCRVLGVDVDPRMAGFAASTGLEVEIAPFESWEPAGRSFDAVTAAQTWHWIDPAAGAAKAASVLRPGGRLTVFWNVPEPPPELAEAFAEVHRRVLPEQFAALANKRALDLYRHMLDNAATGVRSVAAFAEPEEWRFEWTHRYTRDEWLEGLRTSGMQAQLSESRRRELHDGIGAAIDAVGGAAEFTYTTVALTALARSAEDGGPPLP</sequence>
<comment type="similarity">
    <text evidence="1">Belongs to the methyltransferase superfamily.</text>
</comment>
<evidence type="ECO:0000256" key="4">
    <source>
        <dbReference type="SAM" id="MobiDB-lite"/>
    </source>
</evidence>
<dbReference type="GO" id="GO:0032259">
    <property type="term" value="P:methylation"/>
    <property type="evidence" value="ECO:0007669"/>
    <property type="project" value="UniProtKB-KW"/>
</dbReference>
<dbReference type="RefSeq" id="WP_136531053.1">
    <property type="nucleotide sequence ID" value="NZ_STGX01000014.1"/>
</dbReference>
<comment type="caution">
    <text evidence="6">The sequence shown here is derived from an EMBL/GenBank/DDBJ whole genome shotgun (WGS) entry which is preliminary data.</text>
</comment>
<dbReference type="GO" id="GO:0008757">
    <property type="term" value="F:S-adenosylmethionine-dependent methyltransferase activity"/>
    <property type="evidence" value="ECO:0007669"/>
    <property type="project" value="InterPro"/>
</dbReference>
<dbReference type="OrthoDB" id="9797252at2"/>
<accession>A0A4S8PDN2</accession>
<feature type="region of interest" description="Disordered" evidence="4">
    <location>
        <begin position="1"/>
        <end position="28"/>
    </location>
</feature>
<dbReference type="InterPro" id="IPR029063">
    <property type="entry name" value="SAM-dependent_MTases_sf"/>
</dbReference>
<dbReference type="CDD" id="cd02440">
    <property type="entry name" value="AdoMet_MTases"/>
    <property type="match status" value="1"/>
</dbReference>
<keyword evidence="7" id="KW-1185">Reference proteome</keyword>
<dbReference type="Proteomes" id="UP000305792">
    <property type="component" value="Unassembled WGS sequence"/>
</dbReference>
<evidence type="ECO:0000313" key="6">
    <source>
        <dbReference type="EMBL" id="THV26424.1"/>
    </source>
</evidence>
<keyword evidence="2 6" id="KW-0489">Methyltransferase</keyword>
<evidence type="ECO:0000313" key="7">
    <source>
        <dbReference type="Proteomes" id="UP000305792"/>
    </source>
</evidence>
<dbReference type="EMBL" id="STGX01000014">
    <property type="protein sequence ID" value="THV26424.1"/>
    <property type="molecule type" value="Genomic_DNA"/>
</dbReference>
<evidence type="ECO:0000256" key="2">
    <source>
        <dbReference type="ARBA" id="ARBA00022603"/>
    </source>
</evidence>
<evidence type="ECO:0000256" key="3">
    <source>
        <dbReference type="ARBA" id="ARBA00022679"/>
    </source>
</evidence>
<proteinExistence type="inferred from homology"/>
<dbReference type="InterPro" id="IPR013216">
    <property type="entry name" value="Methyltransf_11"/>
</dbReference>
<dbReference type="InterPro" id="IPR051052">
    <property type="entry name" value="Diverse_substrate_MTase"/>
</dbReference>
<organism evidence="6 7">
    <name type="scientific">Glycomyces paridis</name>
    <dbReference type="NCBI Taxonomy" id="2126555"/>
    <lineage>
        <taxon>Bacteria</taxon>
        <taxon>Bacillati</taxon>
        <taxon>Actinomycetota</taxon>
        <taxon>Actinomycetes</taxon>
        <taxon>Glycomycetales</taxon>
        <taxon>Glycomycetaceae</taxon>
        <taxon>Glycomyces</taxon>
    </lineage>
</organism>
<gene>
    <name evidence="6" type="ORF">E9998_17835</name>
</gene>